<organism evidence="2 3">
    <name type="scientific">Striga hermonthica</name>
    <name type="common">Purple witchweed</name>
    <name type="synonym">Buchnera hermonthica</name>
    <dbReference type="NCBI Taxonomy" id="68872"/>
    <lineage>
        <taxon>Eukaryota</taxon>
        <taxon>Viridiplantae</taxon>
        <taxon>Streptophyta</taxon>
        <taxon>Embryophyta</taxon>
        <taxon>Tracheophyta</taxon>
        <taxon>Spermatophyta</taxon>
        <taxon>Magnoliopsida</taxon>
        <taxon>eudicotyledons</taxon>
        <taxon>Gunneridae</taxon>
        <taxon>Pentapetalae</taxon>
        <taxon>asterids</taxon>
        <taxon>lamiids</taxon>
        <taxon>Lamiales</taxon>
        <taxon>Orobanchaceae</taxon>
        <taxon>Buchnereae</taxon>
        <taxon>Striga</taxon>
    </lineage>
</organism>
<evidence type="ECO:0000313" key="3">
    <source>
        <dbReference type="Proteomes" id="UP001153555"/>
    </source>
</evidence>
<accession>A0A9N7MR90</accession>
<dbReference type="AlphaFoldDB" id="A0A9N7MR90"/>
<feature type="compositionally biased region" description="Polar residues" evidence="1">
    <location>
        <begin position="10"/>
        <end position="23"/>
    </location>
</feature>
<feature type="non-terminal residue" evidence="2">
    <location>
        <position position="172"/>
    </location>
</feature>
<name>A0A9N7MR90_STRHE</name>
<proteinExistence type="predicted"/>
<comment type="caution">
    <text evidence="2">The sequence shown here is derived from an EMBL/GenBank/DDBJ whole genome shotgun (WGS) entry which is preliminary data.</text>
</comment>
<reference evidence="2" key="1">
    <citation type="submission" date="2019-12" db="EMBL/GenBank/DDBJ databases">
        <authorList>
            <person name="Scholes J."/>
        </authorList>
    </citation>
    <scope>NUCLEOTIDE SEQUENCE</scope>
</reference>
<sequence>SYRAILLLRGSTSSTSHGQQLQASGPPLTSRPSSVVCSTPTDHFRRPRAAAPPSSHLQAIASAFASHRGRITVVPVRYLYRPGPTLRAETPLFPLVWDFIAVMHRNSSSVGSNSETFSLEGFMSDIDRKKRKEFEDFKPSHLSDIRRCVQEVYDLWYTLLIDENPIVDHEDG</sequence>
<dbReference type="EMBL" id="CACSLK010011299">
    <property type="protein sequence ID" value="CAA0813275.1"/>
    <property type="molecule type" value="Genomic_DNA"/>
</dbReference>
<feature type="region of interest" description="Disordered" evidence="1">
    <location>
        <begin position="9"/>
        <end position="33"/>
    </location>
</feature>
<evidence type="ECO:0000313" key="2">
    <source>
        <dbReference type="EMBL" id="CAA0813275.1"/>
    </source>
</evidence>
<protein>
    <submittedName>
        <fullName evidence="2">Uncharacterized protein</fullName>
    </submittedName>
</protein>
<keyword evidence="3" id="KW-1185">Reference proteome</keyword>
<dbReference type="Proteomes" id="UP001153555">
    <property type="component" value="Unassembled WGS sequence"/>
</dbReference>
<feature type="non-terminal residue" evidence="2">
    <location>
        <position position="1"/>
    </location>
</feature>
<evidence type="ECO:0000256" key="1">
    <source>
        <dbReference type="SAM" id="MobiDB-lite"/>
    </source>
</evidence>
<gene>
    <name evidence="2" type="ORF">SHERM_13834</name>
</gene>